<feature type="chain" id="PRO_5045958035" evidence="1">
    <location>
        <begin position="27"/>
        <end position="619"/>
    </location>
</feature>
<dbReference type="InterPro" id="IPR002931">
    <property type="entry name" value="Transglutaminase-like"/>
</dbReference>
<dbReference type="Pfam" id="PF01841">
    <property type="entry name" value="Transglut_core"/>
    <property type="match status" value="1"/>
</dbReference>
<dbReference type="Pfam" id="PF12969">
    <property type="entry name" value="DUF3857"/>
    <property type="match status" value="1"/>
</dbReference>
<dbReference type="Gene3D" id="2.60.40.3140">
    <property type="match status" value="1"/>
</dbReference>
<reference evidence="4 5" key="1">
    <citation type="submission" date="2022-05" db="EMBL/GenBank/DDBJ databases">
        <title>Novel Pseudomonas spp. Isolated from a Rainbow Trout Aquaculture Facility.</title>
        <authorList>
            <person name="Testerman T."/>
            <person name="Graf J."/>
        </authorList>
    </citation>
    <scope>NUCLEOTIDE SEQUENCE [LARGE SCALE GENOMIC DNA]</scope>
    <source>
        <strain evidence="4 5">ID681</strain>
    </source>
</reference>
<evidence type="ECO:0000259" key="2">
    <source>
        <dbReference type="Pfam" id="PF01841"/>
    </source>
</evidence>
<proteinExistence type="predicted"/>
<dbReference type="RefSeq" id="WP_273909338.1">
    <property type="nucleotide sequence ID" value="NZ_JAMDGX010000012.1"/>
</dbReference>
<evidence type="ECO:0000313" key="4">
    <source>
        <dbReference type="EMBL" id="MDD0991684.1"/>
    </source>
</evidence>
<keyword evidence="1" id="KW-0732">Signal</keyword>
<evidence type="ECO:0000259" key="3">
    <source>
        <dbReference type="Pfam" id="PF12969"/>
    </source>
</evidence>
<feature type="domain" description="DUF3857" evidence="3">
    <location>
        <begin position="48"/>
        <end position="212"/>
    </location>
</feature>
<sequence>MKQFVSSPARWLAMLACLFTVTLAQAQDDGTDHSVTIEKDIRHTVVAADGTYTFTQDLVLRINEDRAIKVRAQHPLPYNRTQETLEVKEAYTLKADGRKVAVSAEQIREQQEPASAQAPMFHDSLVKVVIFPDVAVGDRLVLSYKKQRTTALFPGQFEDINFPELHPVDRFTLIYDLPADLALQADAKGFKASSPKAAAGRKVYQWDYQPSAQPRREQGSIAYSDYGQYLAVSTFKDYASFARAYAQRANVEVTPAIRELALSLTAKADSPRAKALVLGDWVRKNIRYVAVYIGSGSVVPHAAQTVLDNRYGDCKDHVALLEALLKAVDIDSTPALVNLGSAHQLPKVPTLGVLNHAINYIPRLDLYLDSTAEPIAAGFLPITVLDKPTVLTASATLGRTPGMQPSKVENLTTFRIDAKGGASFEHDSNVEGWAAEFNRWGLRSMQPSDRDLLVQRILSAYGQSGSGKVEVSGLDEVSPRFDMKFVGTTSNLVNFPGPIGVPTLTSFAGGIAQSVFGIVSEKERRQPFTCIAGLTEERARFEFPAGVQIIALPKPVALNTAHFDYSAAYQQEGNAVVITRRFDFRHPSAVCSPDDFKAMLPSVETMIRDLNSQVIVQQG</sequence>
<evidence type="ECO:0000313" key="5">
    <source>
        <dbReference type="Proteomes" id="UP001148203"/>
    </source>
</evidence>
<dbReference type="InterPro" id="IPR024618">
    <property type="entry name" value="DUF3857"/>
</dbReference>
<name>A0ABT5NU64_9PSED</name>
<comment type="caution">
    <text evidence="4">The sequence shown here is derived from an EMBL/GenBank/DDBJ whole genome shotgun (WGS) entry which is preliminary data.</text>
</comment>
<dbReference type="EMBL" id="JAMDGY010000034">
    <property type="protein sequence ID" value="MDD0991684.1"/>
    <property type="molecule type" value="Genomic_DNA"/>
</dbReference>
<feature type="signal peptide" evidence="1">
    <location>
        <begin position="1"/>
        <end position="26"/>
    </location>
</feature>
<dbReference type="InterPro" id="IPR038765">
    <property type="entry name" value="Papain-like_cys_pep_sf"/>
</dbReference>
<protein>
    <submittedName>
        <fullName evidence="4">DUF3857 and transglutaminase domain-containing protein</fullName>
    </submittedName>
</protein>
<dbReference type="SUPFAM" id="SSF54001">
    <property type="entry name" value="Cysteine proteinases"/>
    <property type="match status" value="1"/>
</dbReference>
<gene>
    <name evidence="4" type="ORF">M5G11_14155</name>
</gene>
<accession>A0ABT5NU64</accession>
<feature type="domain" description="Transglutaminase-like" evidence="2">
    <location>
        <begin position="259"/>
        <end position="332"/>
    </location>
</feature>
<dbReference type="Proteomes" id="UP001148203">
    <property type="component" value="Unassembled WGS sequence"/>
</dbReference>
<keyword evidence="5" id="KW-1185">Reference proteome</keyword>
<dbReference type="Gene3D" id="2.60.120.1130">
    <property type="match status" value="1"/>
</dbReference>
<organism evidence="4 5">
    <name type="scientific">Pseudomonas fontis</name>
    <dbReference type="NCBI Taxonomy" id="2942633"/>
    <lineage>
        <taxon>Bacteria</taxon>
        <taxon>Pseudomonadati</taxon>
        <taxon>Pseudomonadota</taxon>
        <taxon>Gammaproteobacteria</taxon>
        <taxon>Pseudomonadales</taxon>
        <taxon>Pseudomonadaceae</taxon>
        <taxon>Pseudomonas</taxon>
    </lineage>
</organism>
<dbReference type="Gene3D" id="3.10.620.30">
    <property type="match status" value="1"/>
</dbReference>
<evidence type="ECO:0000256" key="1">
    <source>
        <dbReference type="SAM" id="SignalP"/>
    </source>
</evidence>